<reference evidence="1 2" key="1">
    <citation type="submission" date="2016-02" db="EMBL/GenBank/DDBJ databases">
        <title>Genome analysis of coral dinoflagellate symbionts highlights evolutionary adaptations to a symbiotic lifestyle.</title>
        <authorList>
            <person name="Aranda M."/>
            <person name="Li Y."/>
            <person name="Liew Y.J."/>
            <person name="Baumgarten S."/>
            <person name="Simakov O."/>
            <person name="Wilson M."/>
            <person name="Piel J."/>
            <person name="Ashoor H."/>
            <person name="Bougouffa S."/>
            <person name="Bajic V.B."/>
            <person name="Ryu T."/>
            <person name="Ravasi T."/>
            <person name="Bayer T."/>
            <person name="Micklem G."/>
            <person name="Kim H."/>
            <person name="Bhak J."/>
            <person name="Lajeunesse T.C."/>
            <person name="Voolstra C.R."/>
        </authorList>
    </citation>
    <scope>NUCLEOTIDE SEQUENCE [LARGE SCALE GENOMIC DNA]</scope>
    <source>
        <strain evidence="1 2">CCMP2467</strain>
    </source>
</reference>
<proteinExistence type="predicted"/>
<name>A0A1Q9C4S3_SYMMI</name>
<organism evidence="1 2">
    <name type="scientific">Symbiodinium microadriaticum</name>
    <name type="common">Dinoflagellate</name>
    <name type="synonym">Zooxanthella microadriatica</name>
    <dbReference type="NCBI Taxonomy" id="2951"/>
    <lineage>
        <taxon>Eukaryota</taxon>
        <taxon>Sar</taxon>
        <taxon>Alveolata</taxon>
        <taxon>Dinophyceae</taxon>
        <taxon>Suessiales</taxon>
        <taxon>Symbiodiniaceae</taxon>
        <taxon>Symbiodinium</taxon>
    </lineage>
</organism>
<dbReference type="EMBL" id="LSRX01001694">
    <property type="protein sequence ID" value="OLP77895.1"/>
    <property type="molecule type" value="Genomic_DNA"/>
</dbReference>
<dbReference type="InterPro" id="IPR036691">
    <property type="entry name" value="Endo/exonu/phosph_ase_sf"/>
</dbReference>
<evidence type="ECO:0000313" key="2">
    <source>
        <dbReference type="Proteomes" id="UP000186817"/>
    </source>
</evidence>
<comment type="caution">
    <text evidence="1">The sequence shown here is derived from an EMBL/GenBank/DDBJ whole genome shotgun (WGS) entry which is preliminary data.</text>
</comment>
<dbReference type="AlphaFoldDB" id="A0A1Q9C4S3"/>
<dbReference type="OrthoDB" id="10457138at2759"/>
<sequence length="896" mass="101021">MEASAELREKLARQALRAEGAVPFGDESRFSHRTSWGKLEHTGLVRGRIATFDRRRTADDWTLGRSRRRTRSEDVAESRGAGMGSWVLFPVSEDPKSHGFEVFLVGGTFLKFAGGREEEENAAARDSQPLTLAALQQALQINQQQITESIQESIAGIGAMTDRHVHIEQSVNKVVSGHEELARRMELLEGKFATASFSTTTSTRTDSGGPETAPRPAIVVGGWDNDQSAEDTLGLVKQHLQDLRCNLDLEEAFVPGLRRGFAIVPISPRRDEAIVDYRRRVRESLQRVREAKIVTGTRPQGGDRYLWAAMNESPERRRRAQFAGKIKRLILEESGDRSKLEVEFGTGNVWYCKVRIASAVLMAPEEADKAGVGWLSLPTLACQLGTSLSSLTFHPVALDTSRGDMHVITWNVGGLTPDAALRLLGDFRKERIHPFDEPFVALLQEVIVDDGKTVLEQGDLQMIAGKQAAEWRGTGIVHTADFQHSRNKLLKAGTCTTLQLGDLRFLALSGHLPHHATIPETADIINTWEQQYLWENKGVLGMDANETFRARAGNSILSETARGELLLDHLSTGDFKFPLQELAKPTYFPYSTAMHPRRLDYVCTRHMLSDEGMVHEKRDLARSNHEPISVKLARPAPKMTPKNPKTWGTRKLRRSDTVKDTLQNFDMTATDPIKLIADISIAITTPGRHLNVFRESAELRRLRRHILHMPAGDDRKTQWEALAKQRRSEHRQWQTEQLTWAGKQWWQSKRAVDNEKHDNAWELRLRSDERWRETLQKHFGGIFHKVTVFTQDGFGKVLSRRRLQLLERDTTATTQLCSAYFSFAFQLLLASELSGLLLSSFKARLLALPACMDAPWQPERLLRILLSADTRASVERVVDLEAELSAQRSEISRLHG</sequence>
<evidence type="ECO:0000313" key="1">
    <source>
        <dbReference type="EMBL" id="OLP77895.1"/>
    </source>
</evidence>
<keyword evidence="2" id="KW-1185">Reference proteome</keyword>
<dbReference type="SUPFAM" id="SSF56219">
    <property type="entry name" value="DNase I-like"/>
    <property type="match status" value="1"/>
</dbReference>
<dbReference type="Proteomes" id="UP000186817">
    <property type="component" value="Unassembled WGS sequence"/>
</dbReference>
<feature type="non-terminal residue" evidence="1">
    <location>
        <position position="896"/>
    </location>
</feature>
<dbReference type="Gene3D" id="3.60.10.10">
    <property type="entry name" value="Endonuclease/exonuclease/phosphatase"/>
    <property type="match status" value="1"/>
</dbReference>
<accession>A0A1Q9C4S3</accession>
<gene>
    <name evidence="1" type="ORF">AK812_SmicGene41988</name>
</gene>
<evidence type="ECO:0008006" key="3">
    <source>
        <dbReference type="Google" id="ProtNLM"/>
    </source>
</evidence>
<protein>
    <recommendedName>
        <fullName evidence="3">Endonuclease/exonuclease/phosphatase domain-containing protein</fullName>
    </recommendedName>
</protein>